<feature type="compositionally biased region" description="Low complexity" evidence="7">
    <location>
        <begin position="455"/>
        <end position="468"/>
    </location>
</feature>
<dbReference type="GO" id="GO:0000977">
    <property type="term" value="F:RNA polymerase II transcription regulatory region sequence-specific DNA binding"/>
    <property type="evidence" value="ECO:0007669"/>
    <property type="project" value="TreeGrafter"/>
</dbReference>
<feature type="compositionally biased region" description="Polar residues" evidence="7">
    <location>
        <begin position="12"/>
        <end position="32"/>
    </location>
</feature>
<feature type="compositionally biased region" description="Polar residues" evidence="7">
    <location>
        <begin position="115"/>
        <end position="138"/>
    </location>
</feature>
<keyword evidence="10" id="KW-1185">Reference proteome</keyword>
<feature type="DNA-binding region" description="Homeobox" evidence="5">
    <location>
        <begin position="218"/>
        <end position="278"/>
    </location>
</feature>
<dbReference type="PROSITE" id="PS50071">
    <property type="entry name" value="HOMEOBOX_2"/>
    <property type="match status" value="1"/>
</dbReference>
<dbReference type="PANTHER" id="PTHR24208:SF166">
    <property type="entry name" value="LIM HOMEOBOX TRANSCRIPTION FACTOR 1 ALPHA, ISOFORM B"/>
    <property type="match status" value="1"/>
</dbReference>
<dbReference type="CDD" id="cd00086">
    <property type="entry name" value="homeodomain"/>
    <property type="match status" value="1"/>
</dbReference>
<dbReference type="PANTHER" id="PTHR24208">
    <property type="entry name" value="LIM/HOMEOBOX PROTEIN LHX"/>
    <property type="match status" value="1"/>
</dbReference>
<feature type="compositionally biased region" description="Polar residues" evidence="7">
    <location>
        <begin position="469"/>
        <end position="491"/>
    </location>
</feature>
<feature type="compositionally biased region" description="Polar residues" evidence="7">
    <location>
        <begin position="405"/>
        <end position="416"/>
    </location>
</feature>
<feature type="compositionally biased region" description="Polar residues" evidence="7">
    <location>
        <begin position="671"/>
        <end position="684"/>
    </location>
</feature>
<dbReference type="GO" id="GO:0000981">
    <property type="term" value="F:DNA-binding transcription factor activity, RNA polymerase II-specific"/>
    <property type="evidence" value="ECO:0007669"/>
    <property type="project" value="TreeGrafter"/>
</dbReference>
<evidence type="ECO:0000256" key="1">
    <source>
        <dbReference type="ARBA" id="ARBA00004123"/>
    </source>
</evidence>
<dbReference type="HOGENOM" id="CLU_017274_1_0_1"/>
<feature type="region of interest" description="Disordered" evidence="7">
    <location>
        <begin position="533"/>
        <end position="560"/>
    </location>
</feature>
<evidence type="ECO:0000259" key="8">
    <source>
        <dbReference type="PROSITE" id="PS50071"/>
    </source>
</evidence>
<evidence type="ECO:0000256" key="6">
    <source>
        <dbReference type="RuleBase" id="RU000682"/>
    </source>
</evidence>
<keyword evidence="3 5" id="KW-0371">Homeobox</keyword>
<dbReference type="OrthoDB" id="6159439at2759"/>
<dbReference type="OMA" id="HMIRPLM"/>
<accession>A0A084FXD9</accession>
<feature type="compositionally biased region" description="Acidic residues" evidence="7">
    <location>
        <begin position="187"/>
        <end position="198"/>
    </location>
</feature>
<dbReference type="VEuPathDB" id="FungiDB:SAPIO_CDS9710"/>
<dbReference type="SUPFAM" id="SSF46689">
    <property type="entry name" value="Homeodomain-like"/>
    <property type="match status" value="1"/>
</dbReference>
<name>A0A084FXD9_PSEDA</name>
<feature type="region of interest" description="Disordered" evidence="7">
    <location>
        <begin position="371"/>
        <end position="491"/>
    </location>
</feature>
<dbReference type="KEGG" id="sapo:SAPIO_CDS9710"/>
<dbReference type="InterPro" id="IPR009057">
    <property type="entry name" value="Homeodomain-like_sf"/>
</dbReference>
<evidence type="ECO:0000313" key="10">
    <source>
        <dbReference type="Proteomes" id="UP000028545"/>
    </source>
</evidence>
<dbReference type="InterPro" id="IPR050453">
    <property type="entry name" value="LIM_Homeobox_TF"/>
</dbReference>
<proteinExistence type="predicted"/>
<evidence type="ECO:0000256" key="7">
    <source>
        <dbReference type="SAM" id="MobiDB-lite"/>
    </source>
</evidence>
<feature type="compositionally biased region" description="Basic and acidic residues" evidence="7">
    <location>
        <begin position="1"/>
        <end position="11"/>
    </location>
</feature>
<feature type="domain" description="Homeobox" evidence="8">
    <location>
        <begin position="216"/>
        <end position="277"/>
    </location>
</feature>
<sequence length="684" mass="74309">MLVSRHSDTEQSHWSFSKFETTYQKPTSSPRMSNHFDAPLSTQPDWQGQYSYLPPSENNIFSQSFESGNDNAEASQARATTNGNAIGPVDINSKESSTPGLDHRRAIDPLGLRSAKTSTPVTDQQEVPQQDQYGQKPSESAPEESLVSTETPGLTMAINPLTTVSSAGQGAEAQAPQPMEASGHKEDEDEAIDDDDMGGAEGGESQPQTAAERTAQRRKMKRFRLTHQQTRFLMSEFAKQPHPDAAHRERLSREIPGLSPRQVQVWFQNRRAKIKRLTADDRDRMMKMRAVPDDFDNVGALHSPYGAVHGLGTPITSPVDFTTPSYTDHMMRGPLMVDVRRAEGEDHMSPTGLSPAFGNIGFSASGTISNPDILSPLSPTPNDRYGYPLSGGPRTSNPYGRHNSLDTSTMQMQNRQGIRPLQPLQLRETMSRSRSDNLQSPLRSSMSWKGDSIDYSSYQNQHNSQSRSVYPQDQMSGTSSSMGYDSTYSTTTVQSPTAMSYSNVQSNPQSRNSRLRAASATLPLGLDLRNQYRPVGSTLQSPGASTTPRGTTSSQYGSNSYTASFPSAPLTAPIDFSLPRSNGSMRSGVQDYSMPQLSAPITAPTDFSQAFQASMASPTTRTPMRDSFGIGHGQGQDQRGSDGYGNDDIGTTSLARKRSFTGVQGGPAAPSTGTAPQHVYGSTT</sequence>
<evidence type="ECO:0000256" key="4">
    <source>
        <dbReference type="ARBA" id="ARBA00023242"/>
    </source>
</evidence>
<keyword evidence="2 5" id="KW-0238">DNA-binding</keyword>
<keyword evidence="4 5" id="KW-0539">Nucleus</keyword>
<feature type="compositionally biased region" description="Polar residues" evidence="7">
    <location>
        <begin position="40"/>
        <end position="84"/>
    </location>
</feature>
<feature type="region of interest" description="Disordered" evidence="7">
    <location>
        <begin position="168"/>
        <end position="220"/>
    </location>
</feature>
<feature type="compositionally biased region" description="Polar residues" evidence="7">
    <location>
        <begin position="613"/>
        <end position="622"/>
    </location>
</feature>
<organism evidence="9 10">
    <name type="scientific">Pseudallescheria apiosperma</name>
    <name type="common">Scedosporium apiospermum</name>
    <dbReference type="NCBI Taxonomy" id="563466"/>
    <lineage>
        <taxon>Eukaryota</taxon>
        <taxon>Fungi</taxon>
        <taxon>Dikarya</taxon>
        <taxon>Ascomycota</taxon>
        <taxon>Pezizomycotina</taxon>
        <taxon>Sordariomycetes</taxon>
        <taxon>Hypocreomycetidae</taxon>
        <taxon>Microascales</taxon>
        <taxon>Microascaceae</taxon>
        <taxon>Scedosporium</taxon>
    </lineage>
</organism>
<comment type="caution">
    <text evidence="9">The sequence shown here is derived from an EMBL/GenBank/DDBJ whole genome shotgun (WGS) entry which is preliminary data.</text>
</comment>
<protein>
    <submittedName>
        <fullName evidence="9">Podospora anserina S mat+ genomic DNA chromosome 2, supercontig 2</fullName>
    </submittedName>
</protein>
<feature type="compositionally biased region" description="Polar residues" evidence="7">
    <location>
        <begin position="436"/>
        <end position="447"/>
    </location>
</feature>
<dbReference type="Pfam" id="PF00046">
    <property type="entry name" value="Homeodomain"/>
    <property type="match status" value="1"/>
</dbReference>
<dbReference type="GeneID" id="27728782"/>
<dbReference type="AlphaFoldDB" id="A0A084FXD9"/>
<dbReference type="Gene3D" id="1.10.10.60">
    <property type="entry name" value="Homeodomain-like"/>
    <property type="match status" value="1"/>
</dbReference>
<evidence type="ECO:0000313" key="9">
    <source>
        <dbReference type="EMBL" id="KEZ39751.1"/>
    </source>
</evidence>
<dbReference type="InterPro" id="IPR001356">
    <property type="entry name" value="HD"/>
</dbReference>
<evidence type="ECO:0000256" key="2">
    <source>
        <dbReference type="ARBA" id="ARBA00023125"/>
    </source>
</evidence>
<evidence type="ECO:0000256" key="3">
    <source>
        <dbReference type="ARBA" id="ARBA00023155"/>
    </source>
</evidence>
<gene>
    <name evidence="9" type="ORF">SAPIO_CDS9710</name>
</gene>
<evidence type="ECO:0000256" key="5">
    <source>
        <dbReference type="PROSITE-ProRule" id="PRU00108"/>
    </source>
</evidence>
<feature type="compositionally biased region" description="Low complexity" evidence="7">
    <location>
        <begin position="168"/>
        <end position="181"/>
    </location>
</feature>
<comment type="subcellular location">
    <subcellularLocation>
        <location evidence="1 5 6">Nucleus</location>
    </subcellularLocation>
</comment>
<dbReference type="EMBL" id="JOWA01000143">
    <property type="protein sequence ID" value="KEZ39751.1"/>
    <property type="molecule type" value="Genomic_DNA"/>
</dbReference>
<dbReference type="RefSeq" id="XP_016639550.1">
    <property type="nucleotide sequence ID" value="XM_016791040.1"/>
</dbReference>
<dbReference type="GO" id="GO:0005634">
    <property type="term" value="C:nucleus"/>
    <property type="evidence" value="ECO:0007669"/>
    <property type="project" value="UniProtKB-SubCell"/>
</dbReference>
<reference evidence="9 10" key="1">
    <citation type="journal article" date="2014" name="Genome Announc.">
        <title>Draft genome sequence of the pathogenic fungus Scedosporium apiospermum.</title>
        <authorList>
            <person name="Vandeputte P."/>
            <person name="Ghamrawi S."/>
            <person name="Rechenmann M."/>
            <person name="Iltis A."/>
            <person name="Giraud S."/>
            <person name="Fleury M."/>
            <person name="Thornton C."/>
            <person name="Delhaes L."/>
            <person name="Meyer W."/>
            <person name="Papon N."/>
            <person name="Bouchara J.P."/>
        </authorList>
    </citation>
    <scope>NUCLEOTIDE SEQUENCE [LARGE SCALE GENOMIC DNA]</scope>
    <source>
        <strain evidence="9 10">IHEM 14462</strain>
    </source>
</reference>
<dbReference type="SMART" id="SM00389">
    <property type="entry name" value="HOX"/>
    <property type="match status" value="1"/>
</dbReference>
<feature type="region of interest" description="Disordered" evidence="7">
    <location>
        <begin position="613"/>
        <end position="684"/>
    </location>
</feature>
<feature type="compositionally biased region" description="Polar residues" evidence="7">
    <location>
        <begin position="537"/>
        <end position="560"/>
    </location>
</feature>
<dbReference type="Proteomes" id="UP000028545">
    <property type="component" value="Unassembled WGS sequence"/>
</dbReference>
<feature type="region of interest" description="Disordered" evidence="7">
    <location>
        <begin position="1"/>
        <end position="150"/>
    </location>
</feature>